<dbReference type="OrthoDB" id="10250458at2759"/>
<organism evidence="4 5">
    <name type="scientific">Russula ochroleuca</name>
    <dbReference type="NCBI Taxonomy" id="152965"/>
    <lineage>
        <taxon>Eukaryota</taxon>
        <taxon>Fungi</taxon>
        <taxon>Dikarya</taxon>
        <taxon>Basidiomycota</taxon>
        <taxon>Agaricomycotina</taxon>
        <taxon>Agaricomycetes</taxon>
        <taxon>Russulales</taxon>
        <taxon>Russulaceae</taxon>
        <taxon>Russula</taxon>
    </lineage>
</organism>
<reference evidence="4" key="2">
    <citation type="journal article" date="2020" name="Nat. Commun.">
        <title>Large-scale genome sequencing of mycorrhizal fungi provides insights into the early evolution of symbiotic traits.</title>
        <authorList>
            <person name="Miyauchi S."/>
            <person name="Kiss E."/>
            <person name="Kuo A."/>
            <person name="Drula E."/>
            <person name="Kohler A."/>
            <person name="Sanchez-Garcia M."/>
            <person name="Morin E."/>
            <person name="Andreopoulos B."/>
            <person name="Barry K.W."/>
            <person name="Bonito G."/>
            <person name="Buee M."/>
            <person name="Carver A."/>
            <person name="Chen C."/>
            <person name="Cichocki N."/>
            <person name="Clum A."/>
            <person name="Culley D."/>
            <person name="Crous P.W."/>
            <person name="Fauchery L."/>
            <person name="Girlanda M."/>
            <person name="Hayes R.D."/>
            <person name="Keri Z."/>
            <person name="LaButti K."/>
            <person name="Lipzen A."/>
            <person name="Lombard V."/>
            <person name="Magnuson J."/>
            <person name="Maillard F."/>
            <person name="Murat C."/>
            <person name="Nolan M."/>
            <person name="Ohm R.A."/>
            <person name="Pangilinan J."/>
            <person name="Pereira M.F."/>
            <person name="Perotto S."/>
            <person name="Peter M."/>
            <person name="Pfister S."/>
            <person name="Riley R."/>
            <person name="Sitrit Y."/>
            <person name="Stielow J.B."/>
            <person name="Szollosi G."/>
            <person name="Zifcakova L."/>
            <person name="Stursova M."/>
            <person name="Spatafora J.W."/>
            <person name="Tedersoo L."/>
            <person name="Vaario L.M."/>
            <person name="Yamada A."/>
            <person name="Yan M."/>
            <person name="Wang P."/>
            <person name="Xu J."/>
            <person name="Bruns T."/>
            <person name="Baldrian P."/>
            <person name="Vilgalys R."/>
            <person name="Dunand C."/>
            <person name="Henrissat B."/>
            <person name="Grigoriev I.V."/>
            <person name="Hibbett D."/>
            <person name="Nagy L.G."/>
            <person name="Martin F.M."/>
        </authorList>
    </citation>
    <scope>NUCLEOTIDE SEQUENCE</scope>
    <source>
        <strain evidence="4">Prilba</strain>
    </source>
</reference>
<dbReference type="PANTHER" id="PTHR19316:SF18">
    <property type="entry name" value="HSP70-BINDING PROTEIN 1"/>
    <property type="match status" value="1"/>
</dbReference>
<evidence type="ECO:0000256" key="2">
    <source>
        <dbReference type="ARBA" id="ARBA00022737"/>
    </source>
</evidence>
<keyword evidence="2" id="KW-0677">Repeat</keyword>
<name>A0A9P5JV86_9AGAM</name>
<dbReference type="Gene3D" id="1.25.10.10">
    <property type="entry name" value="Leucine-rich Repeat Variant"/>
    <property type="match status" value="1"/>
</dbReference>
<dbReference type="GO" id="GO:0005783">
    <property type="term" value="C:endoplasmic reticulum"/>
    <property type="evidence" value="ECO:0007669"/>
    <property type="project" value="TreeGrafter"/>
</dbReference>
<comment type="similarity">
    <text evidence="1">Belongs to the FES1 family.</text>
</comment>
<evidence type="ECO:0000256" key="1">
    <source>
        <dbReference type="ARBA" id="ARBA00011045"/>
    </source>
</evidence>
<dbReference type="InterPro" id="IPR016024">
    <property type="entry name" value="ARM-type_fold"/>
</dbReference>
<gene>
    <name evidence="4" type="ORF">DFH94DRAFT_787996</name>
</gene>
<comment type="caution">
    <text evidence="4">The sequence shown here is derived from an EMBL/GenBank/DDBJ whole genome shotgun (WGS) entry which is preliminary data.</text>
</comment>
<dbReference type="AlphaFoldDB" id="A0A9P5JV86"/>
<dbReference type="GO" id="GO:0000774">
    <property type="term" value="F:adenyl-nucleotide exchange factor activity"/>
    <property type="evidence" value="ECO:0007669"/>
    <property type="project" value="TreeGrafter"/>
</dbReference>
<feature type="domain" description="Nucleotide exchange factor Fes1" evidence="3">
    <location>
        <begin position="1"/>
        <end position="80"/>
    </location>
</feature>
<accession>A0A9P5JV86</accession>
<dbReference type="Proteomes" id="UP000759537">
    <property type="component" value="Unassembled WGS sequence"/>
</dbReference>
<dbReference type="EMBL" id="WHVB01000089">
    <property type="protein sequence ID" value="KAF8462501.1"/>
    <property type="molecule type" value="Genomic_DNA"/>
</dbReference>
<dbReference type="InterPro" id="IPR013918">
    <property type="entry name" value="Nucleotide_exch_fac_Fes1"/>
</dbReference>
<evidence type="ECO:0000313" key="4">
    <source>
        <dbReference type="EMBL" id="KAF8462501.1"/>
    </source>
</evidence>
<evidence type="ECO:0000313" key="5">
    <source>
        <dbReference type="Proteomes" id="UP000759537"/>
    </source>
</evidence>
<sequence length="196" mass="21226">MQSLLRWSIENSSNDVASPPTRRTDLDPGIIDAILGKPDSEQMKEALAKAQDASLDESARLTALDDLEMLVENIDNANDLEKLGMWEPLQDLLASPSDEMKVQALWVIGTAVQNNPAAQKAYLAIDPLPTILSYLSPLDSSSQKLRSKAIYTLSGLLKHNAAAIAQFEAVGGWDTLRDAFSGTVSYLISSHPSTCV</sequence>
<proteinExistence type="inferred from homology"/>
<dbReference type="PANTHER" id="PTHR19316">
    <property type="entry name" value="PROTEIN FOLDING REGULATOR"/>
    <property type="match status" value="1"/>
</dbReference>
<dbReference type="InterPro" id="IPR050693">
    <property type="entry name" value="Hsp70_NEF-Inhibitors"/>
</dbReference>
<dbReference type="Pfam" id="PF08609">
    <property type="entry name" value="Fes1"/>
    <property type="match status" value="1"/>
</dbReference>
<dbReference type="SUPFAM" id="SSF48371">
    <property type="entry name" value="ARM repeat"/>
    <property type="match status" value="1"/>
</dbReference>
<evidence type="ECO:0000259" key="3">
    <source>
        <dbReference type="Pfam" id="PF08609"/>
    </source>
</evidence>
<keyword evidence="5" id="KW-1185">Reference proteome</keyword>
<protein>
    <submittedName>
        <fullName evidence="4">Armadillo-type protein</fullName>
    </submittedName>
</protein>
<reference evidence="4" key="1">
    <citation type="submission" date="2019-10" db="EMBL/GenBank/DDBJ databases">
        <authorList>
            <consortium name="DOE Joint Genome Institute"/>
            <person name="Kuo A."/>
            <person name="Miyauchi S."/>
            <person name="Kiss E."/>
            <person name="Drula E."/>
            <person name="Kohler A."/>
            <person name="Sanchez-Garcia M."/>
            <person name="Andreopoulos B."/>
            <person name="Barry K.W."/>
            <person name="Bonito G."/>
            <person name="Buee M."/>
            <person name="Carver A."/>
            <person name="Chen C."/>
            <person name="Cichocki N."/>
            <person name="Clum A."/>
            <person name="Culley D."/>
            <person name="Crous P.W."/>
            <person name="Fauchery L."/>
            <person name="Girlanda M."/>
            <person name="Hayes R."/>
            <person name="Keri Z."/>
            <person name="LaButti K."/>
            <person name="Lipzen A."/>
            <person name="Lombard V."/>
            <person name="Magnuson J."/>
            <person name="Maillard F."/>
            <person name="Morin E."/>
            <person name="Murat C."/>
            <person name="Nolan M."/>
            <person name="Ohm R."/>
            <person name="Pangilinan J."/>
            <person name="Pereira M."/>
            <person name="Perotto S."/>
            <person name="Peter M."/>
            <person name="Riley R."/>
            <person name="Sitrit Y."/>
            <person name="Stielow B."/>
            <person name="Szollosi G."/>
            <person name="Zifcakova L."/>
            <person name="Stursova M."/>
            <person name="Spatafora J.W."/>
            <person name="Tedersoo L."/>
            <person name="Vaario L.-M."/>
            <person name="Yamada A."/>
            <person name="Yan M."/>
            <person name="Wang P."/>
            <person name="Xu J."/>
            <person name="Bruns T."/>
            <person name="Baldrian P."/>
            <person name="Vilgalys R."/>
            <person name="Henrissat B."/>
            <person name="Grigoriev I.V."/>
            <person name="Hibbett D."/>
            <person name="Nagy L.G."/>
            <person name="Martin F.M."/>
        </authorList>
    </citation>
    <scope>NUCLEOTIDE SEQUENCE</scope>
    <source>
        <strain evidence="4">Prilba</strain>
    </source>
</reference>
<dbReference type="InterPro" id="IPR011989">
    <property type="entry name" value="ARM-like"/>
</dbReference>